<evidence type="ECO:0000313" key="1">
    <source>
        <dbReference type="EMBL" id="KAL2498545.1"/>
    </source>
</evidence>
<keyword evidence="2" id="KW-1185">Reference proteome</keyword>
<name>A0ABD1SCZ5_9LAMI</name>
<accession>A0ABD1SCZ5</accession>
<protein>
    <submittedName>
        <fullName evidence="1">Uncharacterized protein</fullName>
    </submittedName>
</protein>
<comment type="caution">
    <text evidence="1">The sequence shown here is derived from an EMBL/GenBank/DDBJ whole genome shotgun (WGS) entry which is preliminary data.</text>
</comment>
<gene>
    <name evidence="1" type="ORF">Adt_24095</name>
</gene>
<proteinExistence type="predicted"/>
<sequence length="109" mass="12200">MARHGLLAHKAAILVYEASLTDARSTYLLGELENLHLRVKEIDIVGNTGIPNYSSKSRESQQFIEDPSEVLGQRMWSNVDTYDVDNTPNEPSEHDTFTTIGSSNFQFGL</sequence>
<evidence type="ECO:0000313" key="2">
    <source>
        <dbReference type="Proteomes" id="UP001604336"/>
    </source>
</evidence>
<reference evidence="2" key="1">
    <citation type="submission" date="2024-07" db="EMBL/GenBank/DDBJ databases">
        <title>Two chromosome-level genome assemblies of Korean endemic species Abeliophyllum distichum and Forsythia ovata (Oleaceae).</title>
        <authorList>
            <person name="Jang H."/>
        </authorList>
    </citation>
    <scope>NUCLEOTIDE SEQUENCE [LARGE SCALE GENOMIC DNA]</scope>
</reference>
<dbReference type="AlphaFoldDB" id="A0ABD1SCZ5"/>
<dbReference type="Proteomes" id="UP001604336">
    <property type="component" value="Unassembled WGS sequence"/>
</dbReference>
<dbReference type="EMBL" id="JBFOLK010000007">
    <property type="protein sequence ID" value="KAL2498545.1"/>
    <property type="molecule type" value="Genomic_DNA"/>
</dbReference>
<organism evidence="1 2">
    <name type="scientific">Abeliophyllum distichum</name>
    <dbReference type="NCBI Taxonomy" id="126358"/>
    <lineage>
        <taxon>Eukaryota</taxon>
        <taxon>Viridiplantae</taxon>
        <taxon>Streptophyta</taxon>
        <taxon>Embryophyta</taxon>
        <taxon>Tracheophyta</taxon>
        <taxon>Spermatophyta</taxon>
        <taxon>Magnoliopsida</taxon>
        <taxon>eudicotyledons</taxon>
        <taxon>Gunneridae</taxon>
        <taxon>Pentapetalae</taxon>
        <taxon>asterids</taxon>
        <taxon>lamiids</taxon>
        <taxon>Lamiales</taxon>
        <taxon>Oleaceae</taxon>
        <taxon>Forsythieae</taxon>
        <taxon>Abeliophyllum</taxon>
    </lineage>
</organism>